<dbReference type="NCBIfam" id="TIGR00040">
    <property type="entry name" value="yfcE"/>
    <property type="match status" value="1"/>
</dbReference>
<accession>A0ABD5P323</accession>
<dbReference type="SUPFAM" id="SSF56300">
    <property type="entry name" value="Metallo-dependent phosphatases"/>
    <property type="match status" value="1"/>
</dbReference>
<dbReference type="InterPro" id="IPR050126">
    <property type="entry name" value="Ap4A_hydrolase"/>
</dbReference>
<dbReference type="PANTHER" id="PTHR42850">
    <property type="entry name" value="METALLOPHOSPHOESTERASE"/>
    <property type="match status" value="1"/>
</dbReference>
<sequence length="223" mass="25012">MKIGLISDVHANLPALEAVLDDLPAVDELVCAGDVVGYNAWPAACLERIREEASIVVQGNHDRAVRNSRRYAGNPMVKAGLDLANDRLSDEQIEWLENLPKRTEIADGRYRLAHSHPDPDLLGDYVRPKDVPQMRPYLEHHRGIVLGHTHIQHKARIDGRLIVNPGSVGQPRDRDRQAAYGVLDTDTDEVDLRRVDYDVNRAQQGARDADLPHLTAKRLRKGK</sequence>
<dbReference type="PANTHER" id="PTHR42850:SF2">
    <property type="entry name" value="BLL5683 PROTEIN"/>
    <property type="match status" value="1"/>
</dbReference>
<evidence type="ECO:0000313" key="3">
    <source>
        <dbReference type="EMBL" id="MFC4248710.1"/>
    </source>
</evidence>
<dbReference type="AlphaFoldDB" id="A0ABD5P323"/>
<proteinExistence type="inferred from homology"/>
<keyword evidence="1" id="KW-0479">Metal-binding</keyword>
<evidence type="ECO:0000259" key="2">
    <source>
        <dbReference type="Pfam" id="PF12850"/>
    </source>
</evidence>
<dbReference type="Gene3D" id="3.60.21.10">
    <property type="match status" value="1"/>
</dbReference>
<dbReference type="GO" id="GO:0046872">
    <property type="term" value="F:metal ion binding"/>
    <property type="evidence" value="ECO:0007669"/>
    <property type="project" value="UniProtKB-KW"/>
</dbReference>
<dbReference type="RefSeq" id="WP_246976465.1">
    <property type="nucleotide sequence ID" value="NZ_CP095398.1"/>
</dbReference>
<dbReference type="EC" id="3.1.4.-" evidence="1"/>
<dbReference type="InterPro" id="IPR011152">
    <property type="entry name" value="Pesterase_MJ0912"/>
</dbReference>
<dbReference type="InterPro" id="IPR029052">
    <property type="entry name" value="Metallo-depent_PP-like"/>
</dbReference>
<comment type="caution">
    <text evidence="3">The sequence shown here is derived from an EMBL/GenBank/DDBJ whole genome shotgun (WGS) entry which is preliminary data.</text>
</comment>
<feature type="domain" description="Calcineurin-like phosphoesterase" evidence="2">
    <location>
        <begin position="1"/>
        <end position="188"/>
    </location>
</feature>
<reference evidence="3 4" key="1">
    <citation type="journal article" date="2014" name="Int. J. Syst. Evol. Microbiol.">
        <title>Complete genome sequence of Corynebacterium casei LMG S-19264T (=DSM 44701T), isolated from a smear-ripened cheese.</title>
        <authorList>
            <consortium name="US DOE Joint Genome Institute (JGI-PGF)"/>
            <person name="Walter F."/>
            <person name="Albersmeier A."/>
            <person name="Kalinowski J."/>
            <person name="Ruckert C."/>
        </authorList>
    </citation>
    <scope>NUCLEOTIDE SEQUENCE [LARGE SCALE GENOMIC DNA]</scope>
    <source>
        <strain evidence="3 4">IBRC-M 10912</strain>
    </source>
</reference>
<dbReference type="Proteomes" id="UP001595821">
    <property type="component" value="Unassembled WGS sequence"/>
</dbReference>
<dbReference type="GO" id="GO:0016787">
    <property type="term" value="F:hydrolase activity"/>
    <property type="evidence" value="ECO:0007669"/>
    <property type="project" value="UniProtKB-UniRule"/>
</dbReference>
<name>A0ABD5P323_9EURY</name>
<evidence type="ECO:0000256" key="1">
    <source>
        <dbReference type="RuleBase" id="RU362039"/>
    </source>
</evidence>
<comment type="cofactor">
    <cofactor evidence="1">
        <name>a divalent metal cation</name>
        <dbReference type="ChEBI" id="CHEBI:60240"/>
    </cofactor>
</comment>
<dbReference type="InterPro" id="IPR024654">
    <property type="entry name" value="Calcineurin-like_PHP_lpxH"/>
</dbReference>
<dbReference type="PIRSF" id="PIRSF000883">
    <property type="entry name" value="Pesterase_MJ0912"/>
    <property type="match status" value="1"/>
</dbReference>
<comment type="similarity">
    <text evidence="1">Belongs to the metallophosphoesterase superfamily. YfcE family.</text>
</comment>
<dbReference type="InterPro" id="IPR000979">
    <property type="entry name" value="Phosphodiesterase_MJ0936/Vps29"/>
</dbReference>
<dbReference type="Pfam" id="PF12850">
    <property type="entry name" value="Metallophos_2"/>
    <property type="match status" value="1"/>
</dbReference>
<evidence type="ECO:0000313" key="4">
    <source>
        <dbReference type="Proteomes" id="UP001595821"/>
    </source>
</evidence>
<gene>
    <name evidence="3" type="ORF">ACFOZ7_17555</name>
</gene>
<dbReference type="GeneID" id="71856085"/>
<organism evidence="3 4">
    <name type="scientific">Natribaculum luteum</name>
    <dbReference type="NCBI Taxonomy" id="1586232"/>
    <lineage>
        <taxon>Archaea</taxon>
        <taxon>Methanobacteriati</taxon>
        <taxon>Methanobacteriota</taxon>
        <taxon>Stenosarchaea group</taxon>
        <taxon>Halobacteria</taxon>
        <taxon>Halobacteriales</taxon>
        <taxon>Natrialbaceae</taxon>
        <taxon>Natribaculum</taxon>
    </lineage>
</organism>
<protein>
    <recommendedName>
        <fullName evidence="1">Phosphoesterase</fullName>
        <ecNumber evidence="1">3.1.4.-</ecNumber>
    </recommendedName>
</protein>
<dbReference type="EMBL" id="JBHSDJ010000127">
    <property type="protein sequence ID" value="MFC4248710.1"/>
    <property type="molecule type" value="Genomic_DNA"/>
</dbReference>